<accession>A0A445MM21</accession>
<proteinExistence type="predicted"/>
<dbReference type="EMBL" id="KV876651">
    <property type="protein sequence ID" value="RZR75261.1"/>
    <property type="molecule type" value="Genomic_DNA"/>
</dbReference>
<evidence type="ECO:0000313" key="2">
    <source>
        <dbReference type="EMBL" id="RZR75261.1"/>
    </source>
</evidence>
<feature type="region of interest" description="Disordered" evidence="1">
    <location>
        <begin position="114"/>
        <end position="146"/>
    </location>
</feature>
<sequence>MHNRGLWHRMLEWQGSCNCGWQQWQWQRREQLASWQQVLDEVILCRSDGSIGRRFEKLSYLARDRTDRQLIGTFIEELKSELEGVVKAWEPRTVAASIFVARIQEERLNQDARRMRTTPRPMAYKPPSIPSRPSLPKELSSEELYD</sequence>
<evidence type="ECO:0000256" key="1">
    <source>
        <dbReference type="SAM" id="MobiDB-lite"/>
    </source>
</evidence>
<gene>
    <name evidence="2" type="ORF">BHM03_00052919</name>
</gene>
<organism evidence="2">
    <name type="scientific">Ensete ventricosum</name>
    <name type="common">Abyssinian banana</name>
    <name type="synonym">Musa ensete</name>
    <dbReference type="NCBI Taxonomy" id="4639"/>
    <lineage>
        <taxon>Eukaryota</taxon>
        <taxon>Viridiplantae</taxon>
        <taxon>Streptophyta</taxon>
        <taxon>Embryophyta</taxon>
        <taxon>Tracheophyta</taxon>
        <taxon>Spermatophyta</taxon>
        <taxon>Magnoliopsida</taxon>
        <taxon>Liliopsida</taxon>
        <taxon>Zingiberales</taxon>
        <taxon>Musaceae</taxon>
        <taxon>Ensete</taxon>
    </lineage>
</organism>
<evidence type="ECO:0008006" key="3">
    <source>
        <dbReference type="Google" id="ProtNLM"/>
    </source>
</evidence>
<protein>
    <recommendedName>
        <fullName evidence="3">Retrotransposon gag domain-containing protein</fullName>
    </recommendedName>
</protein>
<name>A0A445MM21_ENSVE</name>
<dbReference type="Proteomes" id="UP000290560">
    <property type="component" value="Unassembled WGS sequence"/>
</dbReference>
<dbReference type="AlphaFoldDB" id="A0A445MM21"/>
<reference evidence="2" key="1">
    <citation type="journal article" date="2018" name="Data Brief">
        <title>Genome sequence data from 17 accessions of Ensete ventricosum, a staple food crop for millions in Ethiopia.</title>
        <authorList>
            <person name="Yemataw Z."/>
            <person name="Muzemil S."/>
            <person name="Ambachew D."/>
            <person name="Tripathi L."/>
            <person name="Tesfaye K."/>
            <person name="Chala A."/>
            <person name="Farbos A."/>
            <person name="O'Neill P."/>
            <person name="Moore K."/>
            <person name="Grant M."/>
            <person name="Studholme D.J."/>
        </authorList>
    </citation>
    <scope>NUCLEOTIDE SEQUENCE [LARGE SCALE GENOMIC DNA]</scope>
    <source>
        <tissue evidence="2">Leaf</tissue>
    </source>
</reference>